<dbReference type="Proteomes" id="UP000014480">
    <property type="component" value="Unassembled WGS sequence"/>
</dbReference>
<sequence length="75" mass="8094">MLSPGSFNQVPKPILVLGLCLGGCGLLRRTYYGIATTAPARPTIQHSAHSHSTAQFFVPLPCQQVFKCPGLQRTL</sequence>
<keyword evidence="2" id="KW-1185">Reference proteome</keyword>
<evidence type="ECO:0000313" key="2">
    <source>
        <dbReference type="Proteomes" id="UP000014480"/>
    </source>
</evidence>
<reference evidence="2" key="2">
    <citation type="journal article" date="2019" name="Mol. Plant Microbe Interact.">
        <title>Genome sequence resources for four phytopathogenic fungi from the Colletotrichum orbiculare species complex.</title>
        <authorList>
            <person name="Gan P."/>
            <person name="Tsushima A."/>
            <person name="Narusaka M."/>
            <person name="Narusaka Y."/>
            <person name="Takano Y."/>
            <person name="Kubo Y."/>
            <person name="Shirasu K."/>
        </authorList>
    </citation>
    <scope>GENOME REANNOTATION</scope>
    <source>
        <strain evidence="2">104-T / ATCC 96160 / CBS 514.97 / LARS 414 / MAFF 240422</strain>
    </source>
</reference>
<evidence type="ECO:0000313" key="1">
    <source>
        <dbReference type="EMBL" id="TDZ22313.1"/>
    </source>
</evidence>
<protein>
    <submittedName>
        <fullName evidence="1">Uncharacterized protein</fullName>
    </submittedName>
</protein>
<gene>
    <name evidence="1" type="ORF">Cob_v005058</name>
</gene>
<accession>A0A484FWQ6</accession>
<comment type="caution">
    <text evidence="1">The sequence shown here is derived from an EMBL/GenBank/DDBJ whole genome shotgun (WGS) entry which is preliminary data.</text>
</comment>
<name>A0A484FWQ6_COLOR</name>
<reference evidence="2" key="1">
    <citation type="journal article" date="2013" name="New Phytol.">
        <title>Comparative genomic and transcriptomic analyses reveal the hemibiotrophic stage shift of Colletotrichum fungi.</title>
        <authorList>
            <person name="Gan P."/>
            <person name="Ikeda K."/>
            <person name="Irieda H."/>
            <person name="Narusaka M."/>
            <person name="O'Connell R.J."/>
            <person name="Narusaka Y."/>
            <person name="Takano Y."/>
            <person name="Kubo Y."/>
            <person name="Shirasu K."/>
        </authorList>
    </citation>
    <scope>NUCLEOTIDE SEQUENCE [LARGE SCALE GENOMIC DNA]</scope>
    <source>
        <strain evidence="2">104-T / ATCC 96160 / CBS 514.97 / LARS 414 / MAFF 240422</strain>
    </source>
</reference>
<proteinExistence type="predicted"/>
<dbReference type="EMBL" id="AMCV02000011">
    <property type="protein sequence ID" value="TDZ22313.1"/>
    <property type="molecule type" value="Genomic_DNA"/>
</dbReference>
<dbReference type="AlphaFoldDB" id="A0A484FWQ6"/>
<organism evidence="1 2">
    <name type="scientific">Colletotrichum orbiculare (strain 104-T / ATCC 96160 / CBS 514.97 / LARS 414 / MAFF 240422)</name>
    <name type="common">Cucumber anthracnose fungus</name>
    <name type="synonym">Colletotrichum lagenarium</name>
    <dbReference type="NCBI Taxonomy" id="1213857"/>
    <lineage>
        <taxon>Eukaryota</taxon>
        <taxon>Fungi</taxon>
        <taxon>Dikarya</taxon>
        <taxon>Ascomycota</taxon>
        <taxon>Pezizomycotina</taxon>
        <taxon>Sordariomycetes</taxon>
        <taxon>Hypocreomycetidae</taxon>
        <taxon>Glomerellales</taxon>
        <taxon>Glomerellaceae</taxon>
        <taxon>Colletotrichum</taxon>
        <taxon>Colletotrichum orbiculare species complex</taxon>
    </lineage>
</organism>